<dbReference type="CDD" id="cd05233">
    <property type="entry name" value="SDR_c"/>
    <property type="match status" value="1"/>
</dbReference>
<reference evidence="5" key="1">
    <citation type="submission" date="2023-03" db="EMBL/GenBank/DDBJ databases">
        <authorList>
            <person name="Steffen K."/>
            <person name="Cardenas P."/>
        </authorList>
    </citation>
    <scope>NUCLEOTIDE SEQUENCE</scope>
</reference>
<dbReference type="GO" id="GO:0016616">
    <property type="term" value="F:oxidoreductase activity, acting on the CH-OH group of donors, NAD or NADP as acceptor"/>
    <property type="evidence" value="ECO:0007669"/>
    <property type="project" value="TreeGrafter"/>
</dbReference>
<dbReference type="FunFam" id="3.40.50.720:FF:000084">
    <property type="entry name" value="Short-chain dehydrogenase reductase"/>
    <property type="match status" value="1"/>
</dbReference>
<organism evidence="5 6">
    <name type="scientific">Geodia barretti</name>
    <name type="common">Barrett's horny sponge</name>
    <dbReference type="NCBI Taxonomy" id="519541"/>
    <lineage>
        <taxon>Eukaryota</taxon>
        <taxon>Metazoa</taxon>
        <taxon>Porifera</taxon>
        <taxon>Demospongiae</taxon>
        <taxon>Heteroscleromorpha</taxon>
        <taxon>Tetractinellida</taxon>
        <taxon>Astrophorina</taxon>
        <taxon>Geodiidae</taxon>
        <taxon>Geodia</taxon>
    </lineage>
</organism>
<dbReference type="EMBL" id="CASHTH010002870">
    <property type="protein sequence ID" value="CAI8036454.1"/>
    <property type="molecule type" value="Genomic_DNA"/>
</dbReference>
<gene>
    <name evidence="5" type="ORF">GBAR_LOCUS20429</name>
</gene>
<dbReference type="PRINTS" id="PR00080">
    <property type="entry name" value="SDRFAMILY"/>
</dbReference>
<evidence type="ECO:0000259" key="4">
    <source>
        <dbReference type="SMART" id="SM00822"/>
    </source>
</evidence>
<evidence type="ECO:0000256" key="2">
    <source>
        <dbReference type="ARBA" id="ARBA00006484"/>
    </source>
</evidence>
<comment type="similarity">
    <text evidence="2 3">Belongs to the short-chain dehydrogenases/reductases (SDR) family.</text>
</comment>
<protein>
    <submittedName>
        <fullName evidence="5">2-(R)-hydroxypropyl-CoM dehydrogenase</fullName>
    </submittedName>
</protein>
<dbReference type="AlphaFoldDB" id="A0AA35SVN2"/>
<dbReference type="InterPro" id="IPR036291">
    <property type="entry name" value="NAD(P)-bd_dom_sf"/>
</dbReference>
<sequence>MADQRRLQGKVALITGGGRGIGQAIARAYAAEGASLTLAARTDTELRSTAETIRSAFGSEVTTVITDVRDREQVENAVSHTLDRFGTIDVMVNNAGNTGEIGPLWKLDPERWANVISVHVLGTYYGCRAVIPGMLERGRGRIVNMAGVGGPNDTSYDAAKTAIINMTENLSVELAGTGVTVNAISPGSIHTRITVRKGRRSYVGGRRLD</sequence>
<dbReference type="InterPro" id="IPR057326">
    <property type="entry name" value="KR_dom"/>
</dbReference>
<dbReference type="PANTHER" id="PTHR42760">
    <property type="entry name" value="SHORT-CHAIN DEHYDROGENASES/REDUCTASES FAMILY MEMBER"/>
    <property type="match status" value="1"/>
</dbReference>
<feature type="domain" description="Ketoreductase" evidence="4">
    <location>
        <begin position="10"/>
        <end position="187"/>
    </location>
</feature>
<name>A0AA35SVN2_GEOBA</name>
<evidence type="ECO:0000313" key="6">
    <source>
        <dbReference type="Proteomes" id="UP001174909"/>
    </source>
</evidence>
<dbReference type="SMART" id="SM00822">
    <property type="entry name" value="PKS_KR"/>
    <property type="match status" value="1"/>
</dbReference>
<dbReference type="Proteomes" id="UP001174909">
    <property type="component" value="Unassembled WGS sequence"/>
</dbReference>
<dbReference type="InterPro" id="IPR002347">
    <property type="entry name" value="SDR_fam"/>
</dbReference>
<comment type="pathway">
    <text evidence="1">Lipid metabolism; fatty acid biosynthesis.</text>
</comment>
<comment type="caution">
    <text evidence="5">The sequence shown here is derived from an EMBL/GenBank/DDBJ whole genome shotgun (WGS) entry which is preliminary data.</text>
</comment>
<dbReference type="Gene3D" id="3.40.50.720">
    <property type="entry name" value="NAD(P)-binding Rossmann-like Domain"/>
    <property type="match status" value="1"/>
</dbReference>
<evidence type="ECO:0000256" key="1">
    <source>
        <dbReference type="ARBA" id="ARBA00005194"/>
    </source>
</evidence>
<evidence type="ECO:0000313" key="5">
    <source>
        <dbReference type="EMBL" id="CAI8036454.1"/>
    </source>
</evidence>
<dbReference type="PRINTS" id="PR00081">
    <property type="entry name" value="GDHRDH"/>
</dbReference>
<proteinExistence type="inferred from homology"/>
<evidence type="ECO:0000256" key="3">
    <source>
        <dbReference type="RuleBase" id="RU000363"/>
    </source>
</evidence>
<keyword evidence="6" id="KW-1185">Reference proteome</keyword>
<accession>A0AA35SVN2</accession>
<dbReference type="SUPFAM" id="SSF51735">
    <property type="entry name" value="NAD(P)-binding Rossmann-fold domains"/>
    <property type="match status" value="1"/>
</dbReference>
<dbReference type="Pfam" id="PF00106">
    <property type="entry name" value="adh_short"/>
    <property type="match status" value="1"/>
</dbReference>